<feature type="chain" id="PRO_5042032889" description="Integrase core domain-containing protein" evidence="1">
    <location>
        <begin position="21"/>
        <end position="417"/>
    </location>
</feature>
<keyword evidence="4" id="KW-1185">Reference proteome</keyword>
<feature type="signal peptide" evidence="1">
    <location>
        <begin position="1"/>
        <end position="20"/>
    </location>
</feature>
<dbReference type="AlphaFoldDB" id="A0AAD9PT09"/>
<sequence>MLSGCLLYFLVILAMHNVHAVLPPRVDTLTRLDRNSLIEHYFHLGFDYSEILGFLLLCHRIQISLRQLKRILSSNGLFRRRAYSSPPQVITAVERELRGTGSLLGYRQMHQRLRCQYGFTVDRESVRLILQSLDPDGVEQRSRRRLLRRQYHSKGPNYIRHIDGYDKLKPYGFCVHGAIDGYSRRIMWLEVGRSNNNPRLIASYFLACVKELVGVPRIIRGDQGTQNVNVAAIQRFFPYDDQDDFAGEKSFLYGRSVSNQRIEAWLGFLRRSDTEWWINFFQDLKDQGLYNETDLFQVECLLFCFMPVLQDELRRVVQEWNLHKIRPSSNESSPPGRPETLYFLPELTGTSSYLNNIKAIDIDVAEDVCCESPDTDVPDTFAELAQIIMDEKGLEMPSSPQSALNLYLELLSSIEDI</sequence>
<dbReference type="PANTHER" id="PTHR46791:SF13">
    <property type="entry name" value="CLR5 DOMAIN-CONTAINING PROTEIN"/>
    <property type="match status" value="1"/>
</dbReference>
<reference evidence="3" key="1">
    <citation type="journal article" date="2023" name="G3 (Bethesda)">
        <title>Whole genome assembly and annotation of the endangered Caribbean coral Acropora cervicornis.</title>
        <authorList>
            <person name="Selwyn J.D."/>
            <person name="Vollmer S.V."/>
        </authorList>
    </citation>
    <scope>NUCLEOTIDE SEQUENCE</scope>
    <source>
        <strain evidence="3">K2</strain>
    </source>
</reference>
<feature type="domain" description="Integrase core" evidence="2">
    <location>
        <begin position="151"/>
        <end position="332"/>
    </location>
</feature>
<evidence type="ECO:0000256" key="1">
    <source>
        <dbReference type="SAM" id="SignalP"/>
    </source>
</evidence>
<dbReference type="InterPro" id="IPR058913">
    <property type="entry name" value="Integrase_dom_put"/>
</dbReference>
<keyword evidence="1" id="KW-0732">Signal</keyword>
<dbReference type="Pfam" id="PF24764">
    <property type="entry name" value="rva_4"/>
    <property type="match status" value="1"/>
</dbReference>
<dbReference type="PANTHER" id="PTHR46791">
    <property type="entry name" value="EXPRESSED PROTEIN"/>
    <property type="match status" value="1"/>
</dbReference>
<dbReference type="EMBL" id="JARQWQ010000145">
    <property type="protein sequence ID" value="KAK2548520.1"/>
    <property type="molecule type" value="Genomic_DNA"/>
</dbReference>
<evidence type="ECO:0000313" key="4">
    <source>
        <dbReference type="Proteomes" id="UP001249851"/>
    </source>
</evidence>
<name>A0AAD9PT09_ACRCE</name>
<evidence type="ECO:0000259" key="2">
    <source>
        <dbReference type="Pfam" id="PF24764"/>
    </source>
</evidence>
<organism evidence="3 4">
    <name type="scientific">Acropora cervicornis</name>
    <name type="common">Staghorn coral</name>
    <dbReference type="NCBI Taxonomy" id="6130"/>
    <lineage>
        <taxon>Eukaryota</taxon>
        <taxon>Metazoa</taxon>
        <taxon>Cnidaria</taxon>
        <taxon>Anthozoa</taxon>
        <taxon>Hexacorallia</taxon>
        <taxon>Scleractinia</taxon>
        <taxon>Astrocoeniina</taxon>
        <taxon>Acroporidae</taxon>
        <taxon>Acropora</taxon>
    </lineage>
</organism>
<accession>A0AAD9PT09</accession>
<comment type="caution">
    <text evidence="3">The sequence shown here is derived from an EMBL/GenBank/DDBJ whole genome shotgun (WGS) entry which is preliminary data.</text>
</comment>
<reference evidence="3" key="2">
    <citation type="journal article" date="2023" name="Science">
        <title>Genomic signatures of disease resistance in endangered staghorn corals.</title>
        <authorList>
            <person name="Vollmer S.V."/>
            <person name="Selwyn J.D."/>
            <person name="Despard B.A."/>
            <person name="Roesel C.L."/>
        </authorList>
    </citation>
    <scope>NUCLEOTIDE SEQUENCE</scope>
    <source>
        <strain evidence="3">K2</strain>
    </source>
</reference>
<proteinExistence type="predicted"/>
<evidence type="ECO:0000313" key="3">
    <source>
        <dbReference type="EMBL" id="KAK2548520.1"/>
    </source>
</evidence>
<gene>
    <name evidence="3" type="ORF">P5673_031305</name>
</gene>
<protein>
    <recommendedName>
        <fullName evidence="2">Integrase core domain-containing protein</fullName>
    </recommendedName>
</protein>
<dbReference type="Proteomes" id="UP001249851">
    <property type="component" value="Unassembled WGS sequence"/>
</dbReference>